<comment type="caution">
    <text evidence="1">The sequence shown here is derived from an EMBL/GenBank/DDBJ whole genome shotgun (WGS) entry which is preliminary data.</text>
</comment>
<evidence type="ECO:0000313" key="1">
    <source>
        <dbReference type="EMBL" id="EAU47220.1"/>
    </source>
</evidence>
<evidence type="ECO:0000313" key="2">
    <source>
        <dbReference type="Proteomes" id="UP000006230"/>
    </source>
</evidence>
<dbReference type="STRING" id="314265.R2601_05838"/>
<dbReference type="Proteomes" id="UP000006230">
    <property type="component" value="Unassembled WGS sequence"/>
</dbReference>
<dbReference type="eggNOG" id="ENOG502Z88U">
    <property type="taxonomic scope" value="Bacteria"/>
</dbReference>
<gene>
    <name evidence="1" type="ORF">R2601_05838</name>
</gene>
<keyword evidence="2" id="KW-1185">Reference proteome</keyword>
<sequence length="633" mass="67983">MAAVPAIAEDFQYDTPADIAETDFADDPDGLAEMQRRWTDAMTAFTDMAIAGNPWTNVNDAPRVNYLDPAEYDQTVNTAVQPITWTAFPNKVNWYFSTSQGTPYALDPALTYPLADKGNLADDAVLQTWIDAHGATYAKTLRANLSDVLAKYPALGETPGDGFAAVSIPTGVSGVCPVVHWDQPQDEWALYSSRVGGPRGWKDEYNEWVVTRNEGGQITKISFTAENPEYWFTLWEVDPEKVLVLYQQLVGPQVVVEDLYLRDAEGNVVNDAAGNPAYNPLNKWNYGNEATETGGGAVHLTSPPNTVGAEMYLGGAATILRDLPGDQYSPANMICSGQYGGNFRNSDPNIGMQGNQVVRNVGKPITLTNPIALYMQMPDFSNYETPDGTPASEFFTVVRGRTAAEAGPDVHYDQILHATFEVPAEKGYTVSDIVISPPTNEDRVFPGMVLRTPPLPILYGSQIAETFNQALAATAYLDVDLADSTRFPPVAEKSPASAQNGWAQPLVAMAVFDAVQSQPAISAATIPLLPFETPPGVSLPHMALEVLGGAMAPVIDYVGPDGTVAQGITVTLNGAMPQTDAPADDGIYEVILYDLSIEIGPDVPDGSYGVRVTNPGNDPDVPVPGNILVRSGQ</sequence>
<organism evidence="1 2">
    <name type="scientific">Salipiger bermudensis (strain DSM 26914 / JCM 13377 / KCTC 12554 / HTCC2601)</name>
    <name type="common">Pelagibaca bermudensis</name>
    <dbReference type="NCBI Taxonomy" id="314265"/>
    <lineage>
        <taxon>Bacteria</taxon>
        <taxon>Pseudomonadati</taxon>
        <taxon>Pseudomonadota</taxon>
        <taxon>Alphaproteobacteria</taxon>
        <taxon>Rhodobacterales</taxon>
        <taxon>Roseobacteraceae</taxon>
        <taxon>Salipiger</taxon>
    </lineage>
</organism>
<accession>Q0FSN3</accession>
<proteinExistence type="predicted"/>
<name>Q0FSN3_SALBH</name>
<reference evidence="1 2" key="1">
    <citation type="journal article" date="2010" name="J. Bacteriol.">
        <title>Genome sequences of Pelagibaca bermudensis HTCC2601T and Maritimibacter alkaliphilus HTCC2654T, the type strains of two marine Roseobacter genera.</title>
        <authorList>
            <person name="Thrash J.C."/>
            <person name="Cho J.C."/>
            <person name="Ferriera S."/>
            <person name="Johnson J."/>
            <person name="Vergin K.L."/>
            <person name="Giovannoni S.J."/>
        </authorList>
    </citation>
    <scope>NUCLEOTIDE SEQUENCE [LARGE SCALE GENOMIC DNA]</scope>
    <source>
        <strain evidence="2">DSM 26914 / JCM 13377 / KCTC 12554 / HTCC2601</strain>
    </source>
</reference>
<dbReference type="EMBL" id="AATQ01000008">
    <property type="protein sequence ID" value="EAU47220.1"/>
    <property type="molecule type" value="Genomic_DNA"/>
</dbReference>
<dbReference type="HOGENOM" id="CLU_035126_0_0_5"/>
<dbReference type="AlphaFoldDB" id="Q0FSN3"/>
<protein>
    <submittedName>
        <fullName evidence="1">Uncharacterized protein</fullName>
    </submittedName>
</protein>